<accession>A0A5C6W3Z4</accession>
<dbReference type="AlphaFoldDB" id="A0A5C6W3Z4"/>
<reference evidence="2 3" key="1">
    <citation type="journal article" date="2005" name="Int. J. Syst. Evol. Microbiol.">
        <title>Bacillus litoralis sp. nov., isolated from a tidal flat of the Yellow Sea in Korea.</title>
        <authorList>
            <person name="Yoon J.H."/>
            <person name="Oh T.K."/>
        </authorList>
    </citation>
    <scope>NUCLEOTIDE SEQUENCE [LARGE SCALE GENOMIC DNA]</scope>
    <source>
        <strain evidence="2 3">SW-211</strain>
    </source>
</reference>
<evidence type="ECO:0000259" key="1">
    <source>
        <dbReference type="PROSITE" id="PS50075"/>
    </source>
</evidence>
<dbReference type="Gene3D" id="1.10.1200.10">
    <property type="entry name" value="ACP-like"/>
    <property type="match status" value="1"/>
</dbReference>
<sequence>MSRAEIMNIIYNILKNQIELSTITSFHEDARLNEDLYMDSVMILELILYLELNLGIDVPDEALIPTDFSTIGKLADFIERQQKQPLAEGLND</sequence>
<dbReference type="SUPFAM" id="SSF47336">
    <property type="entry name" value="ACP-like"/>
    <property type="match status" value="1"/>
</dbReference>
<name>A0A5C6W3Z4_9BACI</name>
<protein>
    <submittedName>
        <fullName evidence="2">Petrobactin biosynthesis protein AsbD</fullName>
    </submittedName>
</protein>
<feature type="domain" description="Carrier" evidence="1">
    <location>
        <begin position="4"/>
        <end position="82"/>
    </location>
</feature>
<dbReference type="EMBL" id="VOQF01000004">
    <property type="protein sequence ID" value="TXC91623.1"/>
    <property type="molecule type" value="Genomic_DNA"/>
</dbReference>
<proteinExistence type="predicted"/>
<organism evidence="2 3">
    <name type="scientific">Metabacillus litoralis</name>
    <dbReference type="NCBI Taxonomy" id="152268"/>
    <lineage>
        <taxon>Bacteria</taxon>
        <taxon>Bacillati</taxon>
        <taxon>Bacillota</taxon>
        <taxon>Bacilli</taxon>
        <taxon>Bacillales</taxon>
        <taxon>Bacillaceae</taxon>
        <taxon>Metabacillus</taxon>
    </lineage>
</organism>
<dbReference type="RefSeq" id="WP_146947432.1">
    <property type="nucleotide sequence ID" value="NZ_VOQF01000004.1"/>
</dbReference>
<comment type="caution">
    <text evidence="2">The sequence shown here is derived from an EMBL/GenBank/DDBJ whole genome shotgun (WGS) entry which is preliminary data.</text>
</comment>
<evidence type="ECO:0000313" key="3">
    <source>
        <dbReference type="Proteomes" id="UP000321363"/>
    </source>
</evidence>
<dbReference type="OrthoDB" id="6370703at2"/>
<dbReference type="Proteomes" id="UP000321363">
    <property type="component" value="Unassembled WGS sequence"/>
</dbReference>
<evidence type="ECO:0000313" key="2">
    <source>
        <dbReference type="EMBL" id="TXC91623.1"/>
    </source>
</evidence>
<dbReference type="Pfam" id="PF00550">
    <property type="entry name" value="PP-binding"/>
    <property type="match status" value="1"/>
</dbReference>
<dbReference type="PROSITE" id="PS50075">
    <property type="entry name" value="CARRIER"/>
    <property type="match status" value="1"/>
</dbReference>
<gene>
    <name evidence="2" type="primary">asbD</name>
    <name evidence="2" type="ORF">FS935_08285</name>
</gene>
<dbReference type="InterPro" id="IPR036736">
    <property type="entry name" value="ACP-like_sf"/>
</dbReference>
<dbReference type="NCBIfam" id="NF005798">
    <property type="entry name" value="PRK07639.1"/>
    <property type="match status" value="1"/>
</dbReference>
<dbReference type="InterPro" id="IPR009081">
    <property type="entry name" value="PP-bd_ACP"/>
</dbReference>
<keyword evidence="3" id="KW-1185">Reference proteome</keyword>